<sequence>MGSQSYKSSAALIATLLVAPNLISAFYLPGVAPTSYRLGSRVPLNVNHLTPGSSPNDESLRSVVSLDYYHPAFHFCRPENGTRYISESLGSILFGDRISTSPFELYMGKDESCKKLCSVTFDAPSASFVNVWIWQNYNLNFLIDGLPAGQLNYDNTTSTEFYSSGFALGSVNGGEVMLHNHYSMTIDYHEVKTPGRGGMQYRVVGVDVRPSSRGNSKALDDGNVDCGSETVPLTLSEQDPTPVTWTYSVHWNKSPTAWATRWDKYLHVFDPRIHWFSLFSSTLIVVLLVGMVAVTLLRALRKDIARYNQVDQYNLDELNGTSAALEDGVQEDSGWKLVHGDVFRAPKYPLLLSIFLGSGAQLFVMTGITIVFALLGFLSPSNRGSLGTVMILLYAILAFIGGYVSSRCYKTFGGEAWKRNIIFTPTLIPGIVFGTFFFFNLFLWAQPGSSGAVPFFWMLLIVGIWFVISLPLSFAGSWVGFKQPPISPPVRNNQIPRQIPHAPTYLRPIPSMLLVGILPFGAIGVELYFILNSIWVSKIYYMFGFLFLCYGLMVITCAASTILMIYFLLCAENYHWRWRAFFTAGSCAAYIFLYAMFNWVSKMSLGGLTSNMLYIGYSALISFLFFVMTGTIGFFATWAFVQKIYGSIKID</sequence>
<dbReference type="PANTHER" id="PTHR10766:SF111">
    <property type="entry name" value="TRANSMEMBRANE 9 SUPERFAMILY MEMBER 2"/>
    <property type="match status" value="1"/>
</dbReference>
<dbReference type="GO" id="GO:0005768">
    <property type="term" value="C:endosome"/>
    <property type="evidence" value="ECO:0007669"/>
    <property type="project" value="TreeGrafter"/>
</dbReference>
<dbReference type="InterPro" id="IPR036259">
    <property type="entry name" value="MFS_trans_sf"/>
</dbReference>
<dbReference type="InterPro" id="IPR004240">
    <property type="entry name" value="EMP70"/>
</dbReference>
<dbReference type="AlphaFoldDB" id="A0A9P8LAE1"/>
<name>A0A9P8LAE1_9PEZI</name>
<feature type="transmembrane region" description="Helical" evidence="7">
    <location>
        <begin position="421"/>
        <end position="443"/>
    </location>
</feature>
<dbReference type="Pfam" id="PF02990">
    <property type="entry name" value="EMP70"/>
    <property type="match status" value="1"/>
</dbReference>
<feature type="transmembrane region" description="Helical" evidence="7">
    <location>
        <begin position="541"/>
        <end position="569"/>
    </location>
</feature>
<protein>
    <recommendedName>
        <fullName evidence="7">Transmembrane 9 superfamily member</fullName>
    </recommendedName>
</protein>
<evidence type="ECO:0000256" key="4">
    <source>
        <dbReference type="ARBA" id="ARBA00022729"/>
    </source>
</evidence>
<dbReference type="Proteomes" id="UP000750711">
    <property type="component" value="Unassembled WGS sequence"/>
</dbReference>
<evidence type="ECO:0000256" key="7">
    <source>
        <dbReference type="RuleBase" id="RU363079"/>
    </source>
</evidence>
<dbReference type="EMBL" id="JAGHQM010000825">
    <property type="protein sequence ID" value="KAH0558510.1"/>
    <property type="molecule type" value="Genomic_DNA"/>
</dbReference>
<comment type="subcellular location">
    <subcellularLocation>
        <location evidence="1">Membrane</location>
        <topology evidence="1">Multi-pass membrane protein</topology>
    </subcellularLocation>
</comment>
<evidence type="ECO:0000256" key="6">
    <source>
        <dbReference type="ARBA" id="ARBA00023136"/>
    </source>
</evidence>
<feature type="transmembrane region" description="Helical" evidence="7">
    <location>
        <begin position="455"/>
        <end position="481"/>
    </location>
</feature>
<evidence type="ECO:0000256" key="2">
    <source>
        <dbReference type="ARBA" id="ARBA00005227"/>
    </source>
</evidence>
<gene>
    <name evidence="8" type="ORF">GP486_004837</name>
</gene>
<keyword evidence="5 7" id="KW-1133">Transmembrane helix</keyword>
<reference evidence="8" key="1">
    <citation type="submission" date="2021-03" db="EMBL/GenBank/DDBJ databases">
        <title>Comparative genomics and phylogenomic investigation of the class Geoglossomycetes provide insights into ecological specialization and systematics.</title>
        <authorList>
            <person name="Melie T."/>
            <person name="Pirro S."/>
            <person name="Miller A.N."/>
            <person name="Quandt A."/>
        </authorList>
    </citation>
    <scope>NUCLEOTIDE SEQUENCE</scope>
    <source>
        <strain evidence="8">CAQ_001_2017</strain>
    </source>
</reference>
<comment type="caution">
    <text evidence="8">The sequence shown here is derived from an EMBL/GenBank/DDBJ whole genome shotgun (WGS) entry which is preliminary data.</text>
</comment>
<evidence type="ECO:0000313" key="8">
    <source>
        <dbReference type="EMBL" id="KAH0558510.1"/>
    </source>
</evidence>
<dbReference type="GO" id="GO:0000329">
    <property type="term" value="C:fungal-type vacuole membrane"/>
    <property type="evidence" value="ECO:0007669"/>
    <property type="project" value="TreeGrafter"/>
</dbReference>
<feature type="transmembrane region" description="Helical" evidence="7">
    <location>
        <begin position="350"/>
        <end position="377"/>
    </location>
</feature>
<feature type="transmembrane region" description="Helical" evidence="7">
    <location>
        <begin position="581"/>
        <end position="600"/>
    </location>
</feature>
<evidence type="ECO:0000313" key="9">
    <source>
        <dbReference type="Proteomes" id="UP000750711"/>
    </source>
</evidence>
<dbReference type="PANTHER" id="PTHR10766">
    <property type="entry name" value="TRANSMEMBRANE 9 SUPERFAMILY PROTEIN"/>
    <property type="match status" value="1"/>
</dbReference>
<feature type="transmembrane region" description="Helical" evidence="7">
    <location>
        <begin position="389"/>
        <end position="409"/>
    </location>
</feature>
<feature type="transmembrane region" description="Helical" evidence="7">
    <location>
        <begin position="612"/>
        <end position="641"/>
    </location>
</feature>
<dbReference type="SUPFAM" id="SSF103473">
    <property type="entry name" value="MFS general substrate transporter"/>
    <property type="match status" value="1"/>
</dbReference>
<dbReference type="GO" id="GO:0072657">
    <property type="term" value="P:protein localization to membrane"/>
    <property type="evidence" value="ECO:0007669"/>
    <property type="project" value="TreeGrafter"/>
</dbReference>
<organism evidence="8 9">
    <name type="scientific">Trichoglossum hirsutum</name>
    <dbReference type="NCBI Taxonomy" id="265104"/>
    <lineage>
        <taxon>Eukaryota</taxon>
        <taxon>Fungi</taxon>
        <taxon>Dikarya</taxon>
        <taxon>Ascomycota</taxon>
        <taxon>Pezizomycotina</taxon>
        <taxon>Geoglossomycetes</taxon>
        <taxon>Geoglossales</taxon>
        <taxon>Geoglossaceae</taxon>
        <taxon>Trichoglossum</taxon>
    </lineage>
</organism>
<keyword evidence="4" id="KW-0732">Signal</keyword>
<keyword evidence="6 7" id="KW-0472">Membrane</keyword>
<comment type="similarity">
    <text evidence="2 7">Belongs to the nonaspanin (TM9SF) (TC 9.A.2) family.</text>
</comment>
<feature type="transmembrane region" description="Helical" evidence="7">
    <location>
        <begin position="513"/>
        <end position="535"/>
    </location>
</feature>
<accession>A0A9P8LAE1</accession>
<keyword evidence="9" id="KW-1185">Reference proteome</keyword>
<evidence type="ECO:0000256" key="3">
    <source>
        <dbReference type="ARBA" id="ARBA00022692"/>
    </source>
</evidence>
<evidence type="ECO:0000256" key="1">
    <source>
        <dbReference type="ARBA" id="ARBA00004141"/>
    </source>
</evidence>
<dbReference type="GO" id="GO:0007034">
    <property type="term" value="P:vacuolar transport"/>
    <property type="evidence" value="ECO:0007669"/>
    <property type="project" value="TreeGrafter"/>
</dbReference>
<keyword evidence="3 7" id="KW-0812">Transmembrane</keyword>
<proteinExistence type="inferred from homology"/>
<feature type="transmembrane region" description="Helical" evidence="7">
    <location>
        <begin position="275"/>
        <end position="297"/>
    </location>
</feature>
<evidence type="ECO:0000256" key="5">
    <source>
        <dbReference type="ARBA" id="ARBA00022989"/>
    </source>
</evidence>